<feature type="transmembrane region" description="Helical" evidence="5">
    <location>
        <begin position="247"/>
        <end position="265"/>
    </location>
</feature>
<keyword evidence="4 5" id="KW-0472">Membrane</keyword>
<dbReference type="InterPro" id="IPR005828">
    <property type="entry name" value="MFS_sugar_transport-like"/>
</dbReference>
<keyword evidence="3 5" id="KW-1133">Transmembrane helix</keyword>
<evidence type="ECO:0000313" key="7">
    <source>
        <dbReference type="Proteomes" id="UP000053766"/>
    </source>
</evidence>
<dbReference type="AlphaFoldDB" id="A0A0D8Y4X3"/>
<dbReference type="Pfam" id="PF00083">
    <property type="entry name" value="Sugar_tr"/>
    <property type="match status" value="1"/>
</dbReference>
<dbReference type="Proteomes" id="UP000053766">
    <property type="component" value="Unassembled WGS sequence"/>
</dbReference>
<dbReference type="SUPFAM" id="SSF103473">
    <property type="entry name" value="MFS general substrate transporter"/>
    <property type="match status" value="1"/>
</dbReference>
<dbReference type="InterPro" id="IPR036259">
    <property type="entry name" value="MFS_trans_sf"/>
</dbReference>
<feature type="transmembrane region" description="Helical" evidence="5">
    <location>
        <begin position="149"/>
        <end position="169"/>
    </location>
</feature>
<keyword evidence="2 5" id="KW-0812">Transmembrane</keyword>
<feature type="transmembrane region" description="Helical" evidence="5">
    <location>
        <begin position="56"/>
        <end position="76"/>
    </location>
</feature>
<evidence type="ECO:0000256" key="2">
    <source>
        <dbReference type="ARBA" id="ARBA00022692"/>
    </source>
</evidence>
<protein>
    <recommendedName>
        <fullName evidence="8">Major facilitator superfamily (MFS) profile domain-containing protein</fullName>
    </recommendedName>
</protein>
<accession>A0A0D8Y4X3</accession>
<dbReference type="STRING" id="29172.A0A0D8Y4X3"/>
<dbReference type="OrthoDB" id="3936150at2759"/>
<dbReference type="GO" id="GO:0016020">
    <property type="term" value="C:membrane"/>
    <property type="evidence" value="ECO:0007669"/>
    <property type="project" value="UniProtKB-SubCell"/>
</dbReference>
<evidence type="ECO:0000256" key="3">
    <source>
        <dbReference type="ARBA" id="ARBA00022989"/>
    </source>
</evidence>
<reference evidence="7" key="2">
    <citation type="journal article" date="2016" name="Sci. Rep.">
        <title>Dictyocaulus viviparus genome, variome and transcriptome elucidate lungworm biology and support future intervention.</title>
        <authorList>
            <person name="McNulty S.N."/>
            <person name="Strube C."/>
            <person name="Rosa B.A."/>
            <person name="Martin J.C."/>
            <person name="Tyagi R."/>
            <person name="Choi Y.J."/>
            <person name="Wang Q."/>
            <person name="Hallsworth Pepin K."/>
            <person name="Zhang X."/>
            <person name="Ozersky P."/>
            <person name="Wilson R.K."/>
            <person name="Sternberg P.W."/>
            <person name="Gasser R.B."/>
            <person name="Mitreva M."/>
        </authorList>
    </citation>
    <scope>NUCLEOTIDE SEQUENCE [LARGE SCALE GENOMIC DNA]</scope>
    <source>
        <strain evidence="7">HannoverDv2000</strain>
    </source>
</reference>
<evidence type="ECO:0000256" key="1">
    <source>
        <dbReference type="ARBA" id="ARBA00004141"/>
    </source>
</evidence>
<name>A0A0D8Y4X3_DICVI</name>
<dbReference type="Gene3D" id="1.20.1250.20">
    <property type="entry name" value="MFS general substrate transporter like domains"/>
    <property type="match status" value="1"/>
</dbReference>
<dbReference type="PANTHER" id="PTHR24064">
    <property type="entry name" value="SOLUTE CARRIER FAMILY 22 MEMBER"/>
    <property type="match status" value="1"/>
</dbReference>
<feature type="transmembrane region" description="Helical" evidence="5">
    <location>
        <begin position="218"/>
        <end position="240"/>
    </location>
</feature>
<keyword evidence="7" id="KW-1185">Reference proteome</keyword>
<evidence type="ECO:0000256" key="4">
    <source>
        <dbReference type="ARBA" id="ARBA00023136"/>
    </source>
</evidence>
<organism evidence="6 7">
    <name type="scientific">Dictyocaulus viviparus</name>
    <name type="common">Bovine lungworm</name>
    <dbReference type="NCBI Taxonomy" id="29172"/>
    <lineage>
        <taxon>Eukaryota</taxon>
        <taxon>Metazoa</taxon>
        <taxon>Ecdysozoa</taxon>
        <taxon>Nematoda</taxon>
        <taxon>Chromadorea</taxon>
        <taxon>Rhabditida</taxon>
        <taxon>Rhabditina</taxon>
        <taxon>Rhabditomorpha</taxon>
        <taxon>Strongyloidea</taxon>
        <taxon>Metastrongylidae</taxon>
        <taxon>Dictyocaulus</taxon>
    </lineage>
</organism>
<evidence type="ECO:0008006" key="8">
    <source>
        <dbReference type="Google" id="ProtNLM"/>
    </source>
</evidence>
<dbReference type="GO" id="GO:0022857">
    <property type="term" value="F:transmembrane transporter activity"/>
    <property type="evidence" value="ECO:0007669"/>
    <property type="project" value="InterPro"/>
</dbReference>
<evidence type="ECO:0000256" key="5">
    <source>
        <dbReference type="SAM" id="Phobius"/>
    </source>
</evidence>
<evidence type="ECO:0000313" key="6">
    <source>
        <dbReference type="EMBL" id="KJH49626.1"/>
    </source>
</evidence>
<comment type="subcellular location">
    <subcellularLocation>
        <location evidence="1">Membrane</location>
        <topology evidence="1">Multi-pass membrane protein</topology>
    </subcellularLocation>
</comment>
<gene>
    <name evidence="6" type="ORF">DICVIV_04236</name>
</gene>
<reference evidence="6 7" key="1">
    <citation type="submission" date="2013-11" db="EMBL/GenBank/DDBJ databases">
        <title>Draft genome of the bovine lungworm Dictyocaulus viviparus.</title>
        <authorList>
            <person name="Mitreva M."/>
        </authorList>
    </citation>
    <scope>NUCLEOTIDE SEQUENCE [LARGE SCALE GENOMIC DNA]</scope>
    <source>
        <strain evidence="6 7">HannoverDv2000</strain>
    </source>
</reference>
<sequence>MVAVTHDSLDINSARLRNKSLSIRTTQNDSDDERNLYENLDPDKLMNEYGLGRYQFFGYFLCEWINFFYSAAVYVMPYVEANPILKCEYENETIAIDESCWIVQNNNYSLSGKCDSVHGTKLEVRDPEFSTTLILEFGISCSSFLWKEAGLTAFTVGAVFTVPFMSALADEYGRRPIALVAIIVAELDDVPLIGTSFKTYYSLCSILTCELLPSGSRAWITLVQTIAWVFGMFWVGILSLFIKKWRLMYFASASPGILFIVYWLYLPESPYYLIQHGKYKETKNYIEIANRWNNKKVDLNKCVYNGPPPVEEHRETIADMLKSPQMLKLLFINGFIQ</sequence>
<proteinExistence type="predicted"/>
<dbReference type="EMBL" id="KN716228">
    <property type="protein sequence ID" value="KJH49626.1"/>
    <property type="molecule type" value="Genomic_DNA"/>
</dbReference>